<protein>
    <submittedName>
        <fullName evidence="1">Uncharacterized protein</fullName>
    </submittedName>
</protein>
<name>A0A1E3BSX2_ASPCR</name>
<comment type="caution">
    <text evidence="1">The sequence shown here is derived from an EMBL/GenBank/DDBJ whole genome shotgun (WGS) entry which is preliminary data.</text>
</comment>
<reference evidence="1 2" key="1">
    <citation type="journal article" date="2016" name="BMC Genomics">
        <title>Comparative genomic and transcriptomic analyses of the Fuzhuan brick tea-fermentation fungus Aspergillus cristatus.</title>
        <authorList>
            <person name="Ge Y."/>
            <person name="Wang Y."/>
            <person name="Liu Y."/>
            <person name="Tan Y."/>
            <person name="Ren X."/>
            <person name="Zhang X."/>
            <person name="Hyde K.D."/>
            <person name="Liu Y."/>
            <person name="Liu Z."/>
        </authorList>
    </citation>
    <scope>NUCLEOTIDE SEQUENCE [LARGE SCALE GENOMIC DNA]</scope>
    <source>
        <strain evidence="1 2">GZAAS20.1005</strain>
    </source>
</reference>
<organism evidence="1 2">
    <name type="scientific">Aspergillus cristatus</name>
    <name type="common">Chinese Fuzhuan brick tea-fermentation fungus</name>
    <name type="synonym">Eurotium cristatum</name>
    <dbReference type="NCBI Taxonomy" id="573508"/>
    <lineage>
        <taxon>Eukaryota</taxon>
        <taxon>Fungi</taxon>
        <taxon>Dikarya</taxon>
        <taxon>Ascomycota</taxon>
        <taxon>Pezizomycotina</taxon>
        <taxon>Eurotiomycetes</taxon>
        <taxon>Eurotiomycetidae</taxon>
        <taxon>Eurotiales</taxon>
        <taxon>Aspergillaceae</taxon>
        <taxon>Aspergillus</taxon>
        <taxon>Aspergillus subgen. Aspergillus</taxon>
    </lineage>
</organism>
<evidence type="ECO:0000313" key="1">
    <source>
        <dbReference type="EMBL" id="ODM24070.1"/>
    </source>
</evidence>
<dbReference type="STRING" id="573508.A0A1E3BSX2"/>
<evidence type="ECO:0000313" key="2">
    <source>
        <dbReference type="Proteomes" id="UP000094569"/>
    </source>
</evidence>
<dbReference type="Proteomes" id="UP000094569">
    <property type="component" value="Unassembled WGS sequence"/>
</dbReference>
<gene>
    <name evidence="1" type="ORF">SI65_01660</name>
</gene>
<sequence>MFIILGLGFKHFKNSMPLAGSYSAAISAACHPPPGGGDALKPVMWGEVLKPLVNNNHTEISSQEDDGEVTDHTVSRFNSRNYRADENPDSHQGQENESQAHLLGENNGAGEDTGEALSYIVSRLDTRNEGSFEEVTLVESNHENDGEITLLLHLGRIQEVAPTRKIQTPLRGKVIILTCRAKKWI</sequence>
<dbReference type="EMBL" id="JXNT01000001">
    <property type="protein sequence ID" value="ODM24070.1"/>
    <property type="molecule type" value="Genomic_DNA"/>
</dbReference>
<dbReference type="AlphaFoldDB" id="A0A1E3BSX2"/>
<proteinExistence type="predicted"/>
<dbReference type="OrthoDB" id="10500360at2759"/>
<accession>A0A1E3BSX2</accession>
<dbReference type="VEuPathDB" id="FungiDB:SI65_01660"/>
<keyword evidence="2" id="KW-1185">Reference proteome</keyword>